<keyword evidence="3" id="KW-0489">Methyltransferase</keyword>
<dbReference type="AlphaFoldDB" id="A0A2V1ATL1"/>
<keyword evidence="5" id="KW-0949">S-adenosyl-L-methionine</keyword>
<protein>
    <recommendedName>
        <fullName evidence="2">carnosine N-methyltransferase</fullName>
        <ecNumber evidence="2">2.1.1.22</ecNumber>
    </recommendedName>
</protein>
<comment type="caution">
    <text evidence="6">The sequence shown here is derived from an EMBL/GenBank/DDBJ whole genome shotgun (WGS) entry which is preliminary data.</text>
</comment>
<evidence type="ECO:0000256" key="1">
    <source>
        <dbReference type="ARBA" id="ARBA00010086"/>
    </source>
</evidence>
<dbReference type="Proteomes" id="UP000244309">
    <property type="component" value="Unassembled WGS sequence"/>
</dbReference>
<dbReference type="GO" id="GO:0030735">
    <property type="term" value="F:carnosine N-methyltransferase activity"/>
    <property type="evidence" value="ECO:0007669"/>
    <property type="project" value="UniProtKB-EC"/>
</dbReference>
<dbReference type="EC" id="2.1.1.22" evidence="2"/>
<evidence type="ECO:0000256" key="3">
    <source>
        <dbReference type="ARBA" id="ARBA00022603"/>
    </source>
</evidence>
<dbReference type="OrthoDB" id="978at2759"/>
<dbReference type="PANTHER" id="PTHR12303">
    <property type="entry name" value="CARNOSINE N-METHYLTRANSFERASE"/>
    <property type="match status" value="1"/>
</dbReference>
<comment type="similarity">
    <text evidence="1">Belongs to the carnosine N-methyltransferase family.</text>
</comment>
<dbReference type="SMART" id="SM01296">
    <property type="entry name" value="N2227"/>
    <property type="match status" value="1"/>
</dbReference>
<dbReference type="GO" id="GO:0032259">
    <property type="term" value="P:methylation"/>
    <property type="evidence" value="ECO:0007669"/>
    <property type="project" value="UniProtKB-KW"/>
</dbReference>
<dbReference type="InterPro" id="IPR012901">
    <property type="entry name" value="CARME"/>
</dbReference>
<reference evidence="6 7" key="1">
    <citation type="submission" date="2017-12" db="EMBL/GenBank/DDBJ databases">
        <title>Genome Sequence of a Multidrug-Resistant Candida haemulonii Isolate from a Patient with Chronic Leg Ulcers in Israel.</title>
        <authorList>
            <person name="Chow N.A."/>
            <person name="Gade L."/>
            <person name="Batra D."/>
            <person name="Rowe L.A."/>
            <person name="Ben-Ami R."/>
            <person name="Loparev V.N."/>
            <person name="Litvintseva A.P."/>
        </authorList>
    </citation>
    <scope>NUCLEOTIDE SEQUENCE [LARGE SCALE GENOMIC DNA]</scope>
    <source>
        <strain evidence="6 7">B11899</strain>
    </source>
</reference>
<dbReference type="GeneID" id="37005443"/>
<organism evidence="6 7">
    <name type="scientific">Candidozyma haemuli</name>
    <dbReference type="NCBI Taxonomy" id="45357"/>
    <lineage>
        <taxon>Eukaryota</taxon>
        <taxon>Fungi</taxon>
        <taxon>Dikarya</taxon>
        <taxon>Ascomycota</taxon>
        <taxon>Saccharomycotina</taxon>
        <taxon>Pichiomycetes</taxon>
        <taxon>Metschnikowiaceae</taxon>
        <taxon>Candidozyma</taxon>
    </lineage>
</organism>
<dbReference type="Gene3D" id="3.40.50.150">
    <property type="entry name" value="Vaccinia Virus protein VP39"/>
    <property type="match status" value="1"/>
</dbReference>
<dbReference type="SUPFAM" id="SSF53335">
    <property type="entry name" value="S-adenosyl-L-methionine-dependent methyltransferases"/>
    <property type="match status" value="1"/>
</dbReference>
<dbReference type="InterPro" id="IPR029063">
    <property type="entry name" value="SAM-dependent_MTases_sf"/>
</dbReference>
<evidence type="ECO:0000313" key="7">
    <source>
        <dbReference type="Proteomes" id="UP000244309"/>
    </source>
</evidence>
<keyword evidence="7" id="KW-1185">Reference proteome</keyword>
<dbReference type="VEuPathDB" id="FungiDB:CXQ85_000110"/>
<evidence type="ECO:0000256" key="5">
    <source>
        <dbReference type="ARBA" id="ARBA00022691"/>
    </source>
</evidence>
<keyword evidence="4" id="KW-0808">Transferase</keyword>
<dbReference type="STRING" id="45357.A0A2V1ATL1"/>
<name>A0A2V1ATL1_9ASCO</name>
<evidence type="ECO:0000313" key="6">
    <source>
        <dbReference type="EMBL" id="PVH21145.1"/>
    </source>
</evidence>
<evidence type="ECO:0000256" key="4">
    <source>
        <dbReference type="ARBA" id="ARBA00022679"/>
    </source>
</evidence>
<dbReference type="EMBL" id="PKFO01000005">
    <property type="protein sequence ID" value="PVH21145.1"/>
    <property type="molecule type" value="Genomic_DNA"/>
</dbReference>
<proteinExistence type="inferred from homology"/>
<dbReference type="PANTHER" id="PTHR12303:SF6">
    <property type="entry name" value="CARNOSINE N-METHYLTRANSFERASE"/>
    <property type="match status" value="1"/>
</dbReference>
<gene>
    <name evidence="6" type="ORF">CXQ85_000110</name>
</gene>
<dbReference type="Pfam" id="PF07942">
    <property type="entry name" value="CARME"/>
    <property type="match status" value="1"/>
</dbReference>
<accession>A0A2V1ATL1</accession>
<sequence length="395" mass="44569">MDEEYKALTSTLHAFYTFDRWSYQQVYKPKSIKYKSLSTEEQEILDFYPQLLSDLEQCLGINDSFTKQLALVAAEDWGVPTSPDEWAKGTQQEYDKVRSTLLQLSREWSSDGVAEREATYGRIVEAVEKRLKNGRVLVPGCGLGRLVYEFVRKGYWTQGNEVSYHMLLASGYVLNRMPMAHSHTVFPYIFKSSHVSRRLLQVRPVTVPDESPMGIFEGREDAGELMSMAAGSFVDLYGPRGLAVSDAYTEDAAASEFRGENAGAFDVVATCFFLDTAHNVLDYIKTIHHCLREGGIWVNLGPLLWHYEGDSNTIEVKRDGETVNSIMEGLELTRDELVAVIEKLGFEFEERESGIKTTYSSDPKALGNFVYDTEFWVAKKVSGKDDKKPSDQALG</sequence>
<dbReference type="RefSeq" id="XP_025342085.1">
    <property type="nucleotide sequence ID" value="XM_025483870.1"/>
</dbReference>
<evidence type="ECO:0000256" key="2">
    <source>
        <dbReference type="ARBA" id="ARBA00012003"/>
    </source>
</evidence>